<dbReference type="Pfam" id="PF04079">
    <property type="entry name" value="SMC_ScpB"/>
    <property type="match status" value="1"/>
</dbReference>
<gene>
    <name evidence="5" type="primary">scpB</name>
    <name evidence="6" type="ORF">SAMN02745751_00836</name>
</gene>
<evidence type="ECO:0000256" key="4">
    <source>
        <dbReference type="ARBA" id="ARBA00023306"/>
    </source>
</evidence>
<comment type="function">
    <text evidence="5">Participates in chromosomal partition during cell division. May act via the formation of a condensin-like complex containing Smc and ScpA that pull DNA away from mid-cell into both cell halves.</text>
</comment>
<accession>A0A1M6DA04</accession>
<dbReference type="OrthoDB" id="9806226at2"/>
<dbReference type="PIRSF" id="PIRSF019345">
    <property type="entry name" value="ScpB"/>
    <property type="match status" value="1"/>
</dbReference>
<evidence type="ECO:0000256" key="3">
    <source>
        <dbReference type="ARBA" id="ARBA00022829"/>
    </source>
</evidence>
<dbReference type="SUPFAM" id="SSF46785">
    <property type="entry name" value="Winged helix' DNA-binding domain"/>
    <property type="match status" value="2"/>
</dbReference>
<dbReference type="AlphaFoldDB" id="A0A1M6DA04"/>
<dbReference type="HAMAP" id="MF_01804">
    <property type="entry name" value="ScpB"/>
    <property type="match status" value="1"/>
</dbReference>
<dbReference type="GO" id="GO:0005737">
    <property type="term" value="C:cytoplasm"/>
    <property type="evidence" value="ECO:0007669"/>
    <property type="project" value="UniProtKB-SubCell"/>
</dbReference>
<dbReference type="Proteomes" id="UP000184052">
    <property type="component" value="Unassembled WGS sequence"/>
</dbReference>
<dbReference type="STRING" id="1121476.SAMN02745751_00836"/>
<comment type="subunit">
    <text evidence="5">Homodimer. Homodimerization may be required to stabilize the binding of ScpA to the Smc head domains. Component of a cohesin-like complex composed of ScpA, ScpB and the Smc homodimer, in which ScpA and ScpB bind to the head domain of Smc. The presence of the three proteins is required for the association of the complex with DNA.</text>
</comment>
<keyword evidence="1 5" id="KW-0963">Cytoplasm</keyword>
<dbReference type="InterPro" id="IPR005234">
    <property type="entry name" value="ScpB_csome_segregation"/>
</dbReference>
<keyword evidence="4 5" id="KW-0131">Cell cycle</keyword>
<protein>
    <recommendedName>
        <fullName evidence="5">Segregation and condensation protein B</fullName>
    </recommendedName>
</protein>
<dbReference type="Gene3D" id="1.10.10.10">
    <property type="entry name" value="Winged helix-like DNA-binding domain superfamily/Winged helix DNA-binding domain"/>
    <property type="match status" value="2"/>
</dbReference>
<dbReference type="PANTHER" id="PTHR34298">
    <property type="entry name" value="SEGREGATION AND CONDENSATION PROTEIN B"/>
    <property type="match status" value="1"/>
</dbReference>
<dbReference type="GO" id="GO:0051304">
    <property type="term" value="P:chromosome separation"/>
    <property type="evidence" value="ECO:0007669"/>
    <property type="project" value="InterPro"/>
</dbReference>
<dbReference type="GO" id="GO:0051301">
    <property type="term" value="P:cell division"/>
    <property type="evidence" value="ECO:0007669"/>
    <property type="project" value="UniProtKB-KW"/>
</dbReference>
<evidence type="ECO:0000313" key="6">
    <source>
        <dbReference type="EMBL" id="SHI70097.1"/>
    </source>
</evidence>
<dbReference type="GO" id="GO:0006260">
    <property type="term" value="P:DNA replication"/>
    <property type="evidence" value="ECO:0007669"/>
    <property type="project" value="UniProtKB-UniRule"/>
</dbReference>
<evidence type="ECO:0000313" key="7">
    <source>
        <dbReference type="Proteomes" id="UP000184052"/>
    </source>
</evidence>
<dbReference type="NCBIfam" id="TIGR00281">
    <property type="entry name" value="SMC-Scp complex subunit ScpB"/>
    <property type="match status" value="1"/>
</dbReference>
<keyword evidence="3 5" id="KW-0159">Chromosome partition</keyword>
<name>A0A1M6DA04_9FIRM</name>
<reference evidence="6 7" key="1">
    <citation type="submission" date="2016-11" db="EMBL/GenBank/DDBJ databases">
        <authorList>
            <person name="Jaros S."/>
            <person name="Januszkiewicz K."/>
            <person name="Wedrychowicz H."/>
        </authorList>
    </citation>
    <scope>NUCLEOTIDE SEQUENCE [LARGE SCALE GENOMIC DNA]</scope>
    <source>
        <strain evidence="6 7">DSM 17477</strain>
    </source>
</reference>
<proteinExistence type="inferred from homology"/>
<keyword evidence="7" id="KW-1185">Reference proteome</keyword>
<evidence type="ECO:0000256" key="2">
    <source>
        <dbReference type="ARBA" id="ARBA00022618"/>
    </source>
</evidence>
<keyword evidence="2 5" id="KW-0132">Cell division</keyword>
<dbReference type="InterPro" id="IPR036388">
    <property type="entry name" value="WH-like_DNA-bd_sf"/>
</dbReference>
<evidence type="ECO:0000256" key="5">
    <source>
        <dbReference type="HAMAP-Rule" id="MF_01804"/>
    </source>
</evidence>
<sequence>MNKNRMKSIIESILFAWGEPIRISEISKILNIKPSTAKSVLVEMAEEYEAENRGIVLKKANEMYQLKTKNENFPFINQLFKPNTRNSLSHSALEALSIIAYKQPVTKIEIDQIRGVKSDYILKSLVDKKLIAIKGKLDKPGKPSLYGTTDHFLAHFGLESIDNLPALSFEENMDNMEKIINESE</sequence>
<evidence type="ECO:0000256" key="1">
    <source>
        <dbReference type="ARBA" id="ARBA00022490"/>
    </source>
</evidence>
<dbReference type="RefSeq" id="WP_073047619.1">
    <property type="nucleotide sequence ID" value="NZ_FQZL01000006.1"/>
</dbReference>
<comment type="subcellular location">
    <subcellularLocation>
        <location evidence="5">Cytoplasm</location>
    </subcellularLocation>
    <text evidence="5">Associated with two foci at the outer edges of the nucleoid region in young cells, and at four foci within both cell halves in older cells.</text>
</comment>
<organism evidence="6 7">
    <name type="scientific">Dethiosulfatibacter aminovorans DSM 17477</name>
    <dbReference type="NCBI Taxonomy" id="1121476"/>
    <lineage>
        <taxon>Bacteria</taxon>
        <taxon>Bacillati</taxon>
        <taxon>Bacillota</taxon>
        <taxon>Tissierellia</taxon>
        <taxon>Dethiosulfatibacter</taxon>
    </lineage>
</organism>
<dbReference type="EMBL" id="FQZL01000006">
    <property type="protein sequence ID" value="SHI70097.1"/>
    <property type="molecule type" value="Genomic_DNA"/>
</dbReference>
<comment type="similarity">
    <text evidence="5">Belongs to the ScpB family.</text>
</comment>
<dbReference type="InterPro" id="IPR036390">
    <property type="entry name" value="WH_DNA-bd_sf"/>
</dbReference>
<dbReference type="PANTHER" id="PTHR34298:SF2">
    <property type="entry name" value="SEGREGATION AND CONDENSATION PROTEIN B"/>
    <property type="match status" value="1"/>
</dbReference>